<dbReference type="Proteomes" id="UP000027093">
    <property type="component" value="Chromosome"/>
</dbReference>
<evidence type="ECO:0000313" key="2">
    <source>
        <dbReference type="Proteomes" id="UP000027093"/>
    </source>
</evidence>
<name>A0A060HMD1_9ARCH</name>
<protein>
    <submittedName>
        <fullName evidence="1">Uncharacterized protein</fullName>
    </submittedName>
</protein>
<keyword evidence="2" id="KW-1185">Reference proteome</keyword>
<gene>
    <name evidence="1" type="ORF">NVIE_0539</name>
</gene>
<proteinExistence type="predicted"/>
<dbReference type="HOGENOM" id="CLU_2968575_0_0_2"/>
<dbReference type="KEGG" id="nvn:NVIE_0539"/>
<dbReference type="AlphaFoldDB" id="A0A060HMD1"/>
<sequence>MRPGCYYSSRAIPLAIVRNGLTSKGTETAEKGLIPLGEGQETPYNSFLHFFQNSFNFL</sequence>
<evidence type="ECO:0000313" key="1">
    <source>
        <dbReference type="EMBL" id="AIC14731.1"/>
    </source>
</evidence>
<dbReference type="STRING" id="926571.NVIE_0539"/>
<organism evidence="1 2">
    <name type="scientific">Nitrososphaera viennensis EN76</name>
    <dbReference type="NCBI Taxonomy" id="926571"/>
    <lineage>
        <taxon>Archaea</taxon>
        <taxon>Nitrososphaerota</taxon>
        <taxon>Nitrososphaeria</taxon>
        <taxon>Nitrososphaerales</taxon>
        <taxon>Nitrososphaeraceae</taxon>
        <taxon>Nitrososphaera</taxon>
    </lineage>
</organism>
<reference evidence="1 2" key="1">
    <citation type="journal article" date="2014" name="Int. J. Syst. Evol. Microbiol.">
        <title>Nitrososphaera viennensis gen. nov., sp. nov., an aerobic and mesophilic, ammonia-oxidizing archaeon from soil and a member of the archaeal phylum Thaumarchaeota.</title>
        <authorList>
            <person name="Stieglmeier M."/>
            <person name="Klingl A."/>
            <person name="Alves R.J."/>
            <person name="Rittmann S.K."/>
            <person name="Melcher M."/>
            <person name="Leisch N."/>
            <person name="Schleper C."/>
        </authorList>
    </citation>
    <scope>NUCLEOTIDE SEQUENCE [LARGE SCALE GENOMIC DNA]</scope>
    <source>
        <strain evidence="1">EN76</strain>
    </source>
</reference>
<dbReference type="EMBL" id="CP007536">
    <property type="protein sequence ID" value="AIC14731.1"/>
    <property type="molecule type" value="Genomic_DNA"/>
</dbReference>
<accession>A0A060HMD1</accession>